<feature type="domain" description="6-phospho-N-acetylmuramidase C-terminal" evidence="1">
    <location>
        <begin position="238"/>
        <end position="348"/>
    </location>
</feature>
<dbReference type="AlphaFoldDB" id="A0AAP8PPV7"/>
<dbReference type="Gene3D" id="2.40.100.10">
    <property type="entry name" value="Cyclophilin-like"/>
    <property type="match status" value="1"/>
</dbReference>
<evidence type="ECO:0000313" key="5">
    <source>
        <dbReference type="Proteomes" id="UP000242470"/>
    </source>
</evidence>
<dbReference type="RefSeq" id="WP_059107514.1">
    <property type="nucleotide sequence ID" value="NZ_AP024589.1"/>
</dbReference>
<dbReference type="InterPro" id="IPR029000">
    <property type="entry name" value="Cyclophilin-like_dom_sf"/>
</dbReference>
<dbReference type="Pfam" id="PF05913">
    <property type="entry name" value="MupG_C"/>
    <property type="match status" value="1"/>
</dbReference>
<feature type="domain" description="6-phospho-N-acetylmuramidase N-terminal" evidence="2">
    <location>
        <begin position="3"/>
        <end position="227"/>
    </location>
</feature>
<gene>
    <name evidence="4" type="ORF">CD158_04580</name>
    <name evidence="3" type="ORF">QYH67_08370</name>
</gene>
<dbReference type="Proteomes" id="UP001171687">
    <property type="component" value="Unassembled WGS sequence"/>
</dbReference>
<organism evidence="4 5">
    <name type="scientific">Staphylococcus auricularis</name>
    <dbReference type="NCBI Taxonomy" id="29379"/>
    <lineage>
        <taxon>Bacteria</taxon>
        <taxon>Bacillati</taxon>
        <taxon>Bacillota</taxon>
        <taxon>Bacilli</taxon>
        <taxon>Bacillales</taxon>
        <taxon>Staphylococcaceae</taxon>
        <taxon>Staphylococcus</taxon>
    </lineage>
</organism>
<dbReference type="Pfam" id="PF19200">
    <property type="entry name" value="MupG_N"/>
    <property type="match status" value="1"/>
</dbReference>
<dbReference type="Proteomes" id="UP000242470">
    <property type="component" value="Unassembled WGS sequence"/>
</dbReference>
<reference evidence="3" key="2">
    <citation type="submission" date="2023-07" db="EMBL/GenBank/DDBJ databases">
        <title>Evaluation of the beneficial properties of pineapple isolates.</title>
        <authorList>
            <person name="Adefiranye O."/>
        </authorList>
    </citation>
    <scope>NUCLEOTIDE SEQUENCE</scope>
    <source>
        <strain evidence="3">PAPLE_T1</strain>
    </source>
</reference>
<dbReference type="PANTHER" id="PTHR38435:SF2">
    <property type="entry name" value="DUF871 DOMAIN-CONTAINING PROTEIN"/>
    <property type="match status" value="1"/>
</dbReference>
<protein>
    <submittedName>
        <fullName evidence="4">DUF871 domain-containing protein</fullName>
    </submittedName>
    <submittedName>
        <fullName evidence="3">MupG family TIM beta-alpha barrel fold protein</fullName>
    </submittedName>
</protein>
<dbReference type="SUPFAM" id="SSF50891">
    <property type="entry name" value="Cyclophilin-like"/>
    <property type="match status" value="1"/>
</dbReference>
<reference evidence="4 5" key="1">
    <citation type="submission" date="2017-08" db="EMBL/GenBank/DDBJ databases">
        <title>Draft genome sequences of 64 type strains of genus Staph aureus.</title>
        <authorList>
            <person name="Cole K."/>
            <person name="Golubchik T."/>
            <person name="Russell J."/>
            <person name="Foster D."/>
            <person name="Llewelyn M."/>
            <person name="Wilson D."/>
            <person name="Crook D."/>
            <person name="Paul J."/>
        </authorList>
    </citation>
    <scope>NUCLEOTIDE SEQUENCE [LARGE SCALE GENOMIC DNA]</scope>
    <source>
        <strain evidence="4 5">NCTC 12101</strain>
    </source>
</reference>
<accession>A0AAP8PPV7</accession>
<dbReference type="InterPro" id="IPR043894">
    <property type="entry name" value="MupG_C"/>
</dbReference>
<evidence type="ECO:0000313" key="3">
    <source>
        <dbReference type="EMBL" id="MDN4533576.1"/>
    </source>
</evidence>
<dbReference type="InterPro" id="IPR043797">
    <property type="entry name" value="MupG_N"/>
</dbReference>
<name>A0AAP8PPV7_9STAP</name>
<dbReference type="PANTHER" id="PTHR38435">
    <property type="match status" value="1"/>
</dbReference>
<dbReference type="InterPro" id="IPR017853">
    <property type="entry name" value="GH"/>
</dbReference>
<dbReference type="GeneID" id="64981512"/>
<dbReference type="EMBL" id="PPQW01000021">
    <property type="protein sequence ID" value="PNZ68046.1"/>
    <property type="molecule type" value="Genomic_DNA"/>
</dbReference>
<proteinExistence type="predicted"/>
<dbReference type="InterPro" id="IPR013785">
    <property type="entry name" value="Aldolase_TIM"/>
</dbReference>
<evidence type="ECO:0000313" key="4">
    <source>
        <dbReference type="EMBL" id="PNZ68046.1"/>
    </source>
</evidence>
<dbReference type="InterPro" id="IPR008589">
    <property type="entry name" value="MupG"/>
</dbReference>
<comment type="caution">
    <text evidence="4">The sequence shown here is derived from an EMBL/GenBank/DDBJ whole genome shotgun (WGS) entry which is preliminary data.</text>
</comment>
<sequence>MHGFSVYLGTTLNQSYIREMIDLGFTTIFTSLQIPEEDATEVYDRLETLLNLCNDSDVTVILDVNPSLLNQRFYSLFNNDSNLRYVLRIDNDTSVQVVNRILEAGFSCCLNASTIDASLLQALVQHTKDFQHLIYCHNYYPRPDTGISESHMSAQNQLIRSFNSDAQIFGFIPGTTYRGPLFKGLPSLESVRYVHPIVAAQRLQDCDTTHILIGDSELARHQAKQLSAVLQQRHFDLHIELNALDEIETSIRSILEPMHTVRPDLAAKVIRSAEARRFCSHHITPSHTTLRKKGDITIDNVRNGRYEGELQLIKSDLPAHSHINVVGRIQPHELDIIDCLRPNDTFRLIQAMGE</sequence>
<dbReference type="Gene3D" id="3.20.20.70">
    <property type="entry name" value="Aldolase class I"/>
    <property type="match status" value="1"/>
</dbReference>
<evidence type="ECO:0000259" key="2">
    <source>
        <dbReference type="Pfam" id="PF19200"/>
    </source>
</evidence>
<dbReference type="EMBL" id="JAUHQC010000011">
    <property type="protein sequence ID" value="MDN4533576.1"/>
    <property type="molecule type" value="Genomic_DNA"/>
</dbReference>
<dbReference type="SUPFAM" id="SSF51445">
    <property type="entry name" value="(Trans)glycosidases"/>
    <property type="match status" value="1"/>
</dbReference>
<evidence type="ECO:0000259" key="1">
    <source>
        <dbReference type="Pfam" id="PF05913"/>
    </source>
</evidence>